<keyword evidence="2" id="KW-1185">Reference proteome</keyword>
<dbReference type="Proteomes" id="UP000291088">
    <property type="component" value="Unassembled WGS sequence"/>
</dbReference>
<dbReference type="EMBL" id="SDVB01000253">
    <property type="protein sequence ID" value="RYC10051.1"/>
    <property type="molecule type" value="Genomic_DNA"/>
</dbReference>
<gene>
    <name evidence="1" type="ORF">EUU22_18415</name>
</gene>
<evidence type="ECO:0008006" key="3">
    <source>
        <dbReference type="Google" id="ProtNLM"/>
    </source>
</evidence>
<dbReference type="AlphaFoldDB" id="A0A4Q2SX93"/>
<proteinExistence type="predicted"/>
<reference evidence="1 2" key="1">
    <citation type="submission" date="2019-01" db="EMBL/GenBank/DDBJ databases">
        <authorList>
            <person name="Deng T."/>
        </authorList>
    </citation>
    <scope>NUCLEOTIDE SEQUENCE [LARGE SCALE GENOMIC DNA]</scope>
    <source>
        <strain evidence="1 2">F8825</strain>
    </source>
</reference>
<evidence type="ECO:0000313" key="1">
    <source>
        <dbReference type="EMBL" id="RYC10051.1"/>
    </source>
</evidence>
<comment type="caution">
    <text evidence="1">The sequence shown here is derived from an EMBL/GenBank/DDBJ whole genome shotgun (WGS) entry which is preliminary data.</text>
</comment>
<organism evidence="1 2">
    <name type="scientific">Ciceribacter ferrooxidans</name>
    <dbReference type="NCBI Taxonomy" id="2509717"/>
    <lineage>
        <taxon>Bacteria</taxon>
        <taxon>Pseudomonadati</taxon>
        <taxon>Pseudomonadota</taxon>
        <taxon>Alphaproteobacteria</taxon>
        <taxon>Hyphomicrobiales</taxon>
        <taxon>Rhizobiaceae</taxon>
        <taxon>Ciceribacter</taxon>
    </lineage>
</organism>
<accession>A0A4Q2SX93</accession>
<dbReference type="RefSeq" id="WP_129333443.1">
    <property type="nucleotide sequence ID" value="NZ_SDVB01000253.1"/>
</dbReference>
<protein>
    <recommendedName>
        <fullName evidence="3">DNA-binding protein</fullName>
    </recommendedName>
</protein>
<sequence length="84" mass="9189">MEKALASNLLQLASAYGAATSLSDSTIGRLCAADGRFFSRIRDGATFTVKKYDEVIAWFSRQWPEGAEWPADVPRPVIIPEAAE</sequence>
<name>A0A4Q2SX93_9HYPH</name>
<evidence type="ECO:0000313" key="2">
    <source>
        <dbReference type="Proteomes" id="UP000291088"/>
    </source>
</evidence>
<dbReference type="OrthoDB" id="7874425at2"/>